<feature type="compositionally biased region" description="Basic and acidic residues" evidence="1">
    <location>
        <begin position="922"/>
        <end position="934"/>
    </location>
</feature>
<feature type="compositionally biased region" description="Basic and acidic residues" evidence="1">
    <location>
        <begin position="192"/>
        <end position="207"/>
    </location>
</feature>
<feature type="region of interest" description="Disordered" evidence="1">
    <location>
        <begin position="687"/>
        <end position="707"/>
    </location>
</feature>
<sequence length="987" mass="112172">MQQQQQQQIAQRGAQGTQVEPAEEFQKQSREKTESSGGPILRLRVDPSTGKVVTADQQNDGGSASGHGRVPDAFVMRQEEGAAVVQEHEEYVEVHDSNEHGLSWGERRANDGSWAERWMQQESGAGEGRAVFGRRTGFDVSRQHAWTERWTRRDGVLRVHREVQRVDEHGEVLEEWEERVVQHEAGAAVVSGREKNRASPGVERDTKTVVVPPLPRGSDNLPPVDSDPGVATCSSSSSSSSSSAFRPIPPATNGKAPPERPCVAAAVHSGSDAVELDEPGWPTQIFKRGRNYETGREWVETVRQRPVEVETPAHAAASSHLPNSPQSPAARLEESQREFEERLDGFVRGRRVWQGHDGSSRNEVYVRQETGEDGSGGEEWHDVWQVSPDGERWGTKRGVNSKGERWHERWFQQPRGRQEVDKWAETADGKRRWGEKTGVGDNQEEYNERWEKTHDKRHHQVTLDKWWRHKDKGEWGEKSRDLVALVDDSAAAEEGANGSAAGQRLPQTFVEEVKEKWYDNGREREVDKWATETTWDGAPPAVSAPVENGSVSVPPLPAQLREHKPDEMRLFVRRRGEKRGNRTDGTEWGERWQFDEGPRDGPLPPSDETSPPPSSSAAASTEASRGDPNTPLGSAGPSGLRVTLRFSDKWWKERTGNRWGEKSRESDVDGTVTEKWYDNGWEKQVDRWRRGPDGESSGEKFGDKIDGTTWHERWGKKAGAGDGSETATEWIDKSWCKHEEGRQFKWGEKSRKEGGRLWSEKWSKREETGGAEGDEWCEIWGKDAEGNTQTERRGNQWRVGLDGQREVVDWFQDKFGEHGKEKWAFKQGANSEGDEWMEKWNERGMEKSAEKRGKNARGDEWREQWKENLTQRGKFTWAEKEGKNAQGEQWLETWVEESENKKKAKKTASNAQGEHWEEEWGEDLRYDGSGEKWTSKWASDSQGRKWGNNWGDKWGKGGKGGHRWVEYWEGDHVDKWAGDTEGRPPGC</sequence>
<proteinExistence type="predicted"/>
<gene>
    <name evidence="2" type="ORF">Cvel_11216</name>
</gene>
<feature type="region of interest" description="Disordered" evidence="1">
    <location>
        <begin position="896"/>
        <end position="958"/>
    </location>
</feature>
<dbReference type="VEuPathDB" id="CryptoDB:Cvel_11216"/>
<feature type="region of interest" description="Disordered" evidence="1">
    <location>
        <begin position="1"/>
        <end position="71"/>
    </location>
</feature>
<evidence type="ECO:0000313" key="2">
    <source>
        <dbReference type="EMBL" id="CEM52308.1"/>
    </source>
</evidence>
<evidence type="ECO:0000256" key="1">
    <source>
        <dbReference type="SAM" id="MobiDB-lite"/>
    </source>
</evidence>
<dbReference type="EMBL" id="CDMZ01005216">
    <property type="protein sequence ID" value="CEM52308.1"/>
    <property type="molecule type" value="Genomic_DNA"/>
</dbReference>
<accession>A0A0G4I5M0</accession>
<feature type="compositionally biased region" description="Low complexity" evidence="1">
    <location>
        <begin position="234"/>
        <end position="243"/>
    </location>
</feature>
<feature type="region of interest" description="Disordered" evidence="1">
    <location>
        <begin position="311"/>
        <end position="338"/>
    </location>
</feature>
<name>A0A0G4I5M0_9ALVE</name>
<feature type="region of interest" description="Disordered" evidence="1">
    <location>
        <begin position="370"/>
        <end position="405"/>
    </location>
</feature>
<reference evidence="2" key="1">
    <citation type="submission" date="2014-11" db="EMBL/GenBank/DDBJ databases">
        <authorList>
            <person name="Otto D Thomas"/>
            <person name="Naeem Raeece"/>
        </authorList>
    </citation>
    <scope>NUCLEOTIDE SEQUENCE</scope>
</reference>
<dbReference type="PhylomeDB" id="A0A0G4I5M0"/>
<dbReference type="AlphaFoldDB" id="A0A0G4I5M0"/>
<organism evidence="2">
    <name type="scientific">Chromera velia CCMP2878</name>
    <dbReference type="NCBI Taxonomy" id="1169474"/>
    <lineage>
        <taxon>Eukaryota</taxon>
        <taxon>Sar</taxon>
        <taxon>Alveolata</taxon>
        <taxon>Colpodellida</taxon>
        <taxon>Chromeraceae</taxon>
        <taxon>Chromera</taxon>
    </lineage>
</organism>
<protein>
    <submittedName>
        <fullName evidence="2">Uncharacterized protein</fullName>
    </submittedName>
</protein>
<feature type="compositionally biased region" description="Basic and acidic residues" evidence="1">
    <location>
        <begin position="24"/>
        <end position="34"/>
    </location>
</feature>
<feature type="compositionally biased region" description="Basic and acidic residues" evidence="1">
    <location>
        <begin position="578"/>
        <end position="599"/>
    </location>
</feature>
<feature type="region of interest" description="Disordered" evidence="1">
    <location>
        <begin position="532"/>
        <end position="640"/>
    </location>
</feature>
<feature type="compositionally biased region" description="Basic and acidic residues" evidence="1">
    <location>
        <begin position="560"/>
        <end position="570"/>
    </location>
</feature>
<feature type="region of interest" description="Disordered" evidence="1">
    <location>
        <begin position="188"/>
        <end position="261"/>
    </location>
</feature>
<feature type="compositionally biased region" description="Pro residues" evidence="1">
    <location>
        <begin position="601"/>
        <end position="614"/>
    </location>
</feature>
<feature type="compositionally biased region" description="Low complexity" evidence="1">
    <location>
        <begin position="1"/>
        <end position="18"/>
    </location>
</feature>